<evidence type="ECO:0000313" key="4">
    <source>
        <dbReference type="EMBL" id="ALV04535.1"/>
    </source>
</evidence>
<reference evidence="4 5" key="1">
    <citation type="submission" date="2015-12" db="EMBL/GenBank/DDBJ databases">
        <title>Complete genome of Roseateles depolymerans KCTC 42856.</title>
        <authorList>
            <person name="Kim K.M."/>
        </authorList>
    </citation>
    <scope>NUCLEOTIDE SEQUENCE [LARGE SCALE GENOMIC DNA]</scope>
    <source>
        <strain evidence="4 5">KCTC 42856</strain>
    </source>
</reference>
<evidence type="ECO:0000256" key="2">
    <source>
        <dbReference type="ARBA" id="ARBA00022989"/>
    </source>
</evidence>
<dbReference type="PANTHER" id="PTHR42910">
    <property type="entry name" value="TRANSPORTER SCO4007-RELATED"/>
    <property type="match status" value="1"/>
</dbReference>
<accession>A0A0U3LI66</accession>
<evidence type="ECO:0000256" key="1">
    <source>
        <dbReference type="ARBA" id="ARBA00022692"/>
    </source>
</evidence>
<dbReference type="EMBL" id="CP013729">
    <property type="protein sequence ID" value="ALV04535.1"/>
    <property type="molecule type" value="Genomic_DNA"/>
</dbReference>
<keyword evidence="3" id="KW-0472">Membrane</keyword>
<dbReference type="InterPro" id="IPR036259">
    <property type="entry name" value="MFS_trans_sf"/>
</dbReference>
<keyword evidence="5" id="KW-1185">Reference proteome</keyword>
<gene>
    <name evidence="4" type="ORF">RD2015_29</name>
</gene>
<dbReference type="Pfam" id="PF07690">
    <property type="entry name" value="MFS_1"/>
    <property type="match status" value="1"/>
</dbReference>
<sequence>MKTTIQGESIQPIWLSLACCIGIGSLYYAQPLLLSMAQAFQVPISHLGWIPMASQLGGWLGVLLLLPLGDLREGRSLIVTLLGVNALGLAAVGLAPSFTILIASSLAVGFTTIVPYLLPPLASRLVSSERRGNVIGILAAGIFSGILISRGLSGWLGEHYGWRWPFLVGAFLNVAVALMLRVRLPRIEPHSRGNYRQLLGSMWSVLRAQPLLREAAFTQGLMFGAFNVFWLSLPLWLGSAPYSLGSSAVAWFAAVGLIGVFAAPRVGRLIDRFGSQVMIAVSTAISVVGWVVLFEFGDSLYALFAGVVLLDLGTTASHVSNQAKIFSLDPGLRSRIGTLYILGLFTAAAIVSPLTTWIWAAHGWVGVCSLGGALGIVAMAFNLRLTLRQRAATHVKAST</sequence>
<organism evidence="4 5">
    <name type="scientific">Roseateles depolymerans</name>
    <dbReference type="NCBI Taxonomy" id="76731"/>
    <lineage>
        <taxon>Bacteria</taxon>
        <taxon>Pseudomonadati</taxon>
        <taxon>Pseudomonadota</taxon>
        <taxon>Betaproteobacteria</taxon>
        <taxon>Burkholderiales</taxon>
        <taxon>Sphaerotilaceae</taxon>
        <taxon>Roseateles</taxon>
    </lineage>
</organism>
<dbReference type="PANTHER" id="PTHR42910:SF1">
    <property type="entry name" value="MAJOR FACILITATOR SUPERFAMILY (MFS) PROFILE DOMAIN-CONTAINING PROTEIN"/>
    <property type="match status" value="1"/>
</dbReference>
<dbReference type="AlphaFoldDB" id="A0A0U3LI66"/>
<dbReference type="PROSITE" id="PS50850">
    <property type="entry name" value="MFS"/>
    <property type="match status" value="1"/>
</dbReference>
<dbReference type="Proteomes" id="UP000060699">
    <property type="component" value="Chromosome"/>
</dbReference>
<name>A0A0U3LI66_9BURK</name>
<dbReference type="InterPro" id="IPR020846">
    <property type="entry name" value="MFS_dom"/>
</dbReference>
<keyword evidence="2" id="KW-1133">Transmembrane helix</keyword>
<evidence type="ECO:0000313" key="5">
    <source>
        <dbReference type="Proteomes" id="UP000060699"/>
    </source>
</evidence>
<dbReference type="PROSITE" id="PS51257">
    <property type="entry name" value="PROKAR_LIPOPROTEIN"/>
    <property type="match status" value="1"/>
</dbReference>
<proteinExistence type="predicted"/>
<dbReference type="SUPFAM" id="SSF103473">
    <property type="entry name" value="MFS general substrate transporter"/>
    <property type="match status" value="1"/>
</dbReference>
<dbReference type="KEGG" id="rdp:RD2015_29"/>
<dbReference type="Gene3D" id="1.20.1250.20">
    <property type="entry name" value="MFS general substrate transporter like domains"/>
    <property type="match status" value="1"/>
</dbReference>
<dbReference type="RefSeq" id="WP_058933161.1">
    <property type="nucleotide sequence ID" value="NZ_CP013729.1"/>
</dbReference>
<keyword evidence="1" id="KW-0812">Transmembrane</keyword>
<protein>
    <submittedName>
        <fullName evidence="4">Uncharacterized protein</fullName>
    </submittedName>
</protein>
<dbReference type="STRING" id="76731.RD2015_29"/>
<dbReference type="GO" id="GO:0022857">
    <property type="term" value="F:transmembrane transporter activity"/>
    <property type="evidence" value="ECO:0007669"/>
    <property type="project" value="InterPro"/>
</dbReference>
<evidence type="ECO:0000256" key="3">
    <source>
        <dbReference type="ARBA" id="ARBA00023136"/>
    </source>
</evidence>
<dbReference type="InterPro" id="IPR011701">
    <property type="entry name" value="MFS"/>
</dbReference>
<dbReference type="CDD" id="cd17324">
    <property type="entry name" value="MFS_NepI_like"/>
    <property type="match status" value="1"/>
</dbReference>